<keyword evidence="3" id="KW-1185">Reference proteome</keyword>
<feature type="region of interest" description="Disordered" evidence="1">
    <location>
        <begin position="1"/>
        <end position="67"/>
    </location>
</feature>
<proteinExistence type="predicted"/>
<reference evidence="2" key="1">
    <citation type="journal article" date="2020" name="Stud. Mycol.">
        <title>101 Dothideomycetes genomes: a test case for predicting lifestyles and emergence of pathogens.</title>
        <authorList>
            <person name="Haridas S."/>
            <person name="Albert R."/>
            <person name="Binder M."/>
            <person name="Bloem J."/>
            <person name="Labutti K."/>
            <person name="Salamov A."/>
            <person name="Andreopoulos B."/>
            <person name="Baker S."/>
            <person name="Barry K."/>
            <person name="Bills G."/>
            <person name="Bluhm B."/>
            <person name="Cannon C."/>
            <person name="Castanera R."/>
            <person name="Culley D."/>
            <person name="Daum C."/>
            <person name="Ezra D."/>
            <person name="Gonzalez J."/>
            <person name="Henrissat B."/>
            <person name="Kuo A."/>
            <person name="Liang C."/>
            <person name="Lipzen A."/>
            <person name="Lutzoni F."/>
            <person name="Magnuson J."/>
            <person name="Mondo S."/>
            <person name="Nolan M."/>
            <person name="Ohm R."/>
            <person name="Pangilinan J."/>
            <person name="Park H.-J."/>
            <person name="Ramirez L."/>
            <person name="Alfaro M."/>
            <person name="Sun H."/>
            <person name="Tritt A."/>
            <person name="Yoshinaga Y."/>
            <person name="Zwiers L.-H."/>
            <person name="Turgeon B."/>
            <person name="Goodwin S."/>
            <person name="Spatafora J."/>
            <person name="Crous P."/>
            <person name="Grigoriev I."/>
        </authorList>
    </citation>
    <scope>NUCLEOTIDE SEQUENCE</scope>
    <source>
        <strain evidence="2">CBS 122368</strain>
    </source>
</reference>
<sequence>MSKDNHQDSFALAPRIRDVRPHTPPASPAPLDVDSDTNSRSPPASPSSSAHPSPLKAKTKPTEPLDETLRDVLTRLRALHRGFGESEAVRAELSGAQYRALQHAIAADQGLAGWFSDKARSAWTERKTKAGLFVVHMPTPIHDEFADSLNRAIASKIDEEIKHARGEGKATRAELMSKIKSRTTSWTKLDAAGSYRDPDAGFSFRGNAIRMVAIEIAYAHNPSPADVAAEYIKAGTHAVIMADLQYHSPGERASAPPTSGFYWIYRRVRTRKTNGRFRIHSRCVVDRQPFLRDIGQPNAEVVDGSMQLRLSDFCPTDRLQPDSQDDLTIEISHGQLASCLHEAEEEQKLYDSHKPGLASDEDWESDHVPGRRMASALDSDEAESELSSQPSDGGSDWTPAAARSKKVKT</sequence>
<dbReference type="GeneID" id="54583181"/>
<feature type="region of interest" description="Disordered" evidence="1">
    <location>
        <begin position="347"/>
        <end position="409"/>
    </location>
</feature>
<dbReference type="EMBL" id="ML987202">
    <property type="protein sequence ID" value="KAF2245031.1"/>
    <property type="molecule type" value="Genomic_DNA"/>
</dbReference>
<gene>
    <name evidence="2" type="ORF">BU26DRAFT_522720</name>
</gene>
<dbReference type="AlphaFoldDB" id="A0A6A6I3W3"/>
<feature type="compositionally biased region" description="Low complexity" evidence="1">
    <location>
        <begin position="39"/>
        <end position="54"/>
    </location>
</feature>
<protein>
    <submittedName>
        <fullName evidence="2">Uncharacterized protein</fullName>
    </submittedName>
</protein>
<evidence type="ECO:0000313" key="2">
    <source>
        <dbReference type="EMBL" id="KAF2245031.1"/>
    </source>
</evidence>
<evidence type="ECO:0000313" key="3">
    <source>
        <dbReference type="Proteomes" id="UP000800094"/>
    </source>
</evidence>
<dbReference type="Proteomes" id="UP000800094">
    <property type="component" value="Unassembled WGS sequence"/>
</dbReference>
<dbReference type="RefSeq" id="XP_033680035.1">
    <property type="nucleotide sequence ID" value="XM_033829851.1"/>
</dbReference>
<name>A0A6A6I3W3_9PLEO</name>
<organism evidence="2 3">
    <name type="scientific">Trematosphaeria pertusa</name>
    <dbReference type="NCBI Taxonomy" id="390896"/>
    <lineage>
        <taxon>Eukaryota</taxon>
        <taxon>Fungi</taxon>
        <taxon>Dikarya</taxon>
        <taxon>Ascomycota</taxon>
        <taxon>Pezizomycotina</taxon>
        <taxon>Dothideomycetes</taxon>
        <taxon>Pleosporomycetidae</taxon>
        <taxon>Pleosporales</taxon>
        <taxon>Massarineae</taxon>
        <taxon>Trematosphaeriaceae</taxon>
        <taxon>Trematosphaeria</taxon>
    </lineage>
</organism>
<dbReference type="OrthoDB" id="3811551at2759"/>
<evidence type="ECO:0000256" key="1">
    <source>
        <dbReference type="SAM" id="MobiDB-lite"/>
    </source>
</evidence>
<accession>A0A6A6I3W3</accession>